<comment type="caution">
    <text evidence="1">The sequence shown here is derived from an EMBL/GenBank/DDBJ whole genome shotgun (WGS) entry which is preliminary data.</text>
</comment>
<dbReference type="Proteomes" id="UP000681722">
    <property type="component" value="Unassembled WGS sequence"/>
</dbReference>
<accession>A0A814U1J2</accession>
<organism evidence="1 3">
    <name type="scientific">Didymodactylos carnosus</name>
    <dbReference type="NCBI Taxonomy" id="1234261"/>
    <lineage>
        <taxon>Eukaryota</taxon>
        <taxon>Metazoa</taxon>
        <taxon>Spiralia</taxon>
        <taxon>Gnathifera</taxon>
        <taxon>Rotifera</taxon>
        <taxon>Eurotatoria</taxon>
        <taxon>Bdelloidea</taxon>
        <taxon>Philodinida</taxon>
        <taxon>Philodinidae</taxon>
        <taxon>Didymodactylos</taxon>
    </lineage>
</organism>
<protein>
    <submittedName>
        <fullName evidence="1">Uncharacterized protein</fullName>
    </submittedName>
</protein>
<evidence type="ECO:0000313" key="2">
    <source>
        <dbReference type="EMBL" id="CAF3931236.1"/>
    </source>
</evidence>
<name>A0A814U1J2_9BILA</name>
<evidence type="ECO:0000313" key="3">
    <source>
        <dbReference type="Proteomes" id="UP000663829"/>
    </source>
</evidence>
<proteinExistence type="predicted"/>
<dbReference type="EMBL" id="CAJOBC010007406">
    <property type="protein sequence ID" value="CAF3931236.1"/>
    <property type="molecule type" value="Genomic_DNA"/>
</dbReference>
<dbReference type="Proteomes" id="UP000663829">
    <property type="component" value="Unassembled WGS sequence"/>
</dbReference>
<dbReference type="EMBL" id="CAJNOQ010007407">
    <property type="protein sequence ID" value="CAF1167628.1"/>
    <property type="molecule type" value="Genomic_DNA"/>
</dbReference>
<dbReference type="AlphaFoldDB" id="A0A814U1J2"/>
<evidence type="ECO:0000313" key="1">
    <source>
        <dbReference type="EMBL" id="CAF1167628.1"/>
    </source>
</evidence>
<feature type="non-terminal residue" evidence="1">
    <location>
        <position position="97"/>
    </location>
</feature>
<reference evidence="1" key="1">
    <citation type="submission" date="2021-02" db="EMBL/GenBank/DDBJ databases">
        <authorList>
            <person name="Nowell W R."/>
        </authorList>
    </citation>
    <scope>NUCLEOTIDE SEQUENCE</scope>
</reference>
<gene>
    <name evidence="1" type="ORF">GPM918_LOCUS22009</name>
    <name evidence="2" type="ORF">SRO942_LOCUS22005</name>
</gene>
<sequence>TINPAFEDIQNSILRNSLSGQTSTIMREQTSMIDIDFPISIQSPVPITNTFIEAIAAHHLSLIEPYCGELSNNRLSSSSNYSSTSQTILLFSQRTEL</sequence>
<dbReference type="OrthoDB" id="10028831at2759"/>
<keyword evidence="3" id="KW-1185">Reference proteome</keyword>